<name>A0A3L6KTJ6_9TRYP</name>
<evidence type="ECO:0000313" key="4">
    <source>
        <dbReference type="Proteomes" id="UP000266743"/>
    </source>
</evidence>
<feature type="compositionally biased region" description="Polar residues" evidence="1">
    <location>
        <begin position="176"/>
        <end position="186"/>
    </location>
</feature>
<evidence type="ECO:0000256" key="2">
    <source>
        <dbReference type="SAM" id="SignalP"/>
    </source>
</evidence>
<accession>A0A3L6KTJ6</accession>
<feature type="compositionally biased region" description="Polar residues" evidence="1">
    <location>
        <begin position="92"/>
        <end position="105"/>
    </location>
</feature>
<feature type="compositionally biased region" description="Acidic residues" evidence="1">
    <location>
        <begin position="162"/>
        <end position="174"/>
    </location>
</feature>
<organism evidence="3 4">
    <name type="scientific">Trypanosoma brucei equiperdum</name>
    <dbReference type="NCBI Taxonomy" id="630700"/>
    <lineage>
        <taxon>Eukaryota</taxon>
        <taxon>Discoba</taxon>
        <taxon>Euglenozoa</taxon>
        <taxon>Kinetoplastea</taxon>
        <taxon>Metakinetoplastina</taxon>
        <taxon>Trypanosomatida</taxon>
        <taxon>Trypanosomatidae</taxon>
        <taxon>Trypanosoma</taxon>
    </lineage>
</organism>
<reference evidence="3 4" key="1">
    <citation type="submission" date="2018-09" db="EMBL/GenBank/DDBJ databases">
        <title>whole genome sequence of T. equiperdum IVM-t1 strain.</title>
        <authorList>
            <person name="Suganuma K."/>
        </authorList>
    </citation>
    <scope>NUCLEOTIDE SEQUENCE [LARGE SCALE GENOMIC DNA]</scope>
    <source>
        <strain evidence="3 4">IVM-t1</strain>
    </source>
</reference>
<dbReference type="AlphaFoldDB" id="A0A3L6KTJ6"/>
<feature type="compositionally biased region" description="Acidic residues" evidence="1">
    <location>
        <begin position="108"/>
        <end position="120"/>
    </location>
</feature>
<proteinExistence type="predicted"/>
<feature type="region of interest" description="Disordered" evidence="1">
    <location>
        <begin position="92"/>
        <end position="196"/>
    </location>
</feature>
<feature type="signal peptide" evidence="2">
    <location>
        <begin position="1"/>
        <end position="23"/>
    </location>
</feature>
<sequence>MNRILFALAIIFYLPVPLTVIKGSCKEIPTHQQPQAPYIPNIQKQTKEVLTPSQQEDKQNFSPTLHKIENARQFHYDDPTNIDGNKSIQHQTTVTDVNDNNSAHTSNEDEEEDEDEDDTAVTDVNDNNSANTSNEDEEEDEDEDDTAVTDVNDNNSAHTSNEDEEEDEDEDDTAVTDVNDNNSAHTSNEDEGEEELEFTIAPSPVFLPHPPVSDENSTLLDGNDLSVDRGNYCSLLFSFVFVFLTFVV</sequence>
<feature type="compositionally biased region" description="Acidic residues" evidence="1">
    <location>
        <begin position="134"/>
        <end position="147"/>
    </location>
</feature>
<dbReference type="Proteomes" id="UP000266743">
    <property type="component" value="Unassembled WGS sequence"/>
</dbReference>
<dbReference type="EMBL" id="QSBY01000015">
    <property type="protein sequence ID" value="RHW67236.1"/>
    <property type="molecule type" value="Genomic_DNA"/>
</dbReference>
<evidence type="ECO:0000256" key="1">
    <source>
        <dbReference type="SAM" id="MobiDB-lite"/>
    </source>
</evidence>
<keyword evidence="2" id="KW-0732">Signal</keyword>
<gene>
    <name evidence="3" type="ORF">DPX39_000057300</name>
</gene>
<evidence type="ECO:0000313" key="3">
    <source>
        <dbReference type="EMBL" id="RHW67236.1"/>
    </source>
</evidence>
<feature type="compositionally biased region" description="Low complexity" evidence="1">
    <location>
        <begin position="121"/>
        <end position="133"/>
    </location>
</feature>
<protein>
    <submittedName>
        <fullName evidence="3">Uncharacterized protein</fullName>
    </submittedName>
</protein>
<comment type="caution">
    <text evidence="3">The sequence shown here is derived from an EMBL/GenBank/DDBJ whole genome shotgun (WGS) entry which is preliminary data.</text>
</comment>
<feature type="chain" id="PRO_5018326080" evidence="2">
    <location>
        <begin position="24"/>
        <end position="248"/>
    </location>
</feature>